<organism evidence="2 3">
    <name type="scientific">Stylosanthes scabra</name>
    <dbReference type="NCBI Taxonomy" id="79078"/>
    <lineage>
        <taxon>Eukaryota</taxon>
        <taxon>Viridiplantae</taxon>
        <taxon>Streptophyta</taxon>
        <taxon>Embryophyta</taxon>
        <taxon>Tracheophyta</taxon>
        <taxon>Spermatophyta</taxon>
        <taxon>Magnoliopsida</taxon>
        <taxon>eudicotyledons</taxon>
        <taxon>Gunneridae</taxon>
        <taxon>Pentapetalae</taxon>
        <taxon>rosids</taxon>
        <taxon>fabids</taxon>
        <taxon>Fabales</taxon>
        <taxon>Fabaceae</taxon>
        <taxon>Papilionoideae</taxon>
        <taxon>50 kb inversion clade</taxon>
        <taxon>dalbergioids sensu lato</taxon>
        <taxon>Dalbergieae</taxon>
        <taxon>Pterocarpus clade</taxon>
        <taxon>Stylosanthes</taxon>
    </lineage>
</organism>
<keyword evidence="3" id="KW-1185">Reference proteome</keyword>
<dbReference type="Proteomes" id="UP001341840">
    <property type="component" value="Unassembled WGS sequence"/>
</dbReference>
<accession>A0ABU6RJP5</accession>
<gene>
    <name evidence="2" type="ORF">PIB30_057665</name>
</gene>
<protein>
    <submittedName>
        <fullName evidence="2">Uncharacterized protein</fullName>
    </submittedName>
</protein>
<feature type="region of interest" description="Disordered" evidence="1">
    <location>
        <begin position="96"/>
        <end position="153"/>
    </location>
</feature>
<evidence type="ECO:0000256" key="1">
    <source>
        <dbReference type="SAM" id="MobiDB-lite"/>
    </source>
</evidence>
<evidence type="ECO:0000313" key="2">
    <source>
        <dbReference type="EMBL" id="MED6124297.1"/>
    </source>
</evidence>
<sequence>MSLDDGLRVLKYDRDVVSMYEAARVNGMRFSSCEAMASCGVTSVAHGVQGQDAITEGRHADFDEQGASEQEMNWEETLEEAKIDAPNNGGIGNTSAPIPDAPLSTPIIPQTSRKKYPRRNIKRPPPSNSPMLRPTAQTDHGPIRPSTPPPTITQWTIRAASTGTTSRFQYFMPTPRAAGVDARRWPLPHFKPPASTNIYHGGSSGSNNSTPNK</sequence>
<evidence type="ECO:0000313" key="3">
    <source>
        <dbReference type="Proteomes" id="UP001341840"/>
    </source>
</evidence>
<reference evidence="2 3" key="1">
    <citation type="journal article" date="2023" name="Plants (Basel)">
        <title>Bridging the Gap: Combining Genomics and Transcriptomics Approaches to Understand Stylosanthes scabra, an Orphan Legume from the Brazilian Caatinga.</title>
        <authorList>
            <person name="Ferreira-Neto J.R.C."/>
            <person name="da Silva M.D."/>
            <person name="Binneck E."/>
            <person name="de Melo N.F."/>
            <person name="da Silva R.H."/>
            <person name="de Melo A.L.T.M."/>
            <person name="Pandolfi V."/>
            <person name="Bustamante F.O."/>
            <person name="Brasileiro-Vidal A.C."/>
            <person name="Benko-Iseppon A.M."/>
        </authorList>
    </citation>
    <scope>NUCLEOTIDE SEQUENCE [LARGE SCALE GENOMIC DNA]</scope>
    <source>
        <tissue evidence="2">Leaves</tissue>
    </source>
</reference>
<comment type="caution">
    <text evidence="2">The sequence shown here is derived from an EMBL/GenBank/DDBJ whole genome shotgun (WGS) entry which is preliminary data.</text>
</comment>
<proteinExistence type="predicted"/>
<name>A0ABU6RJP5_9FABA</name>
<dbReference type="EMBL" id="JASCZI010030683">
    <property type="protein sequence ID" value="MED6124297.1"/>
    <property type="molecule type" value="Genomic_DNA"/>
</dbReference>
<feature type="region of interest" description="Disordered" evidence="1">
    <location>
        <begin position="184"/>
        <end position="213"/>
    </location>
</feature>
<feature type="compositionally biased region" description="Basic residues" evidence="1">
    <location>
        <begin position="112"/>
        <end position="122"/>
    </location>
</feature>